<proteinExistence type="predicted"/>
<feature type="compositionally biased region" description="Pro residues" evidence="1">
    <location>
        <begin position="1"/>
        <end position="13"/>
    </location>
</feature>
<dbReference type="Proteomes" id="UP000232875">
    <property type="component" value="Unassembled WGS sequence"/>
</dbReference>
<dbReference type="InterPro" id="IPR011990">
    <property type="entry name" value="TPR-like_helical_dom_sf"/>
</dbReference>
<evidence type="ECO:0000313" key="2">
    <source>
        <dbReference type="EMBL" id="PKI82291.1"/>
    </source>
</evidence>
<protein>
    <recommendedName>
        <fullName evidence="4">DNA/RNA-binding domain-containing protein</fullName>
    </recommendedName>
</protein>
<dbReference type="SUPFAM" id="SSF48452">
    <property type="entry name" value="TPR-like"/>
    <property type="match status" value="1"/>
</dbReference>
<keyword evidence="3" id="KW-1185">Reference proteome</keyword>
<sequence>MQPSPRYAPPQIPTTPVLNLENPSSQSLQPKDEQLEAMQSTVCNVRTSKDHRSRRGTTCIEAQRINDELVLVESRMQATPCTDFMCSMDLYRNQKLFINGSLTLLELLQHENRRTHARQLPDLHTVLKRTYTSGIDLPLSHLYDMLTHTETMAHEGHAQGQDMYGISPTDVLVEVMECVLCNTYALCACLFEMCTASRVHRACLEWLGDLAYRQLVFLQFVHLAQGERKRGGTDSKAPGARAVLREEYMAWQRTAYYWYGLVACETPNDGHLYVSLAQISDGSDLLALYFFCKSAQVVHRNTDAPALLRTFFSRCLREYRARTEASCSDLAVHLFALLFAPETEQDHPTFEAELDRLCRKLLLVVDNAPHPYAVLETDWLMLSMCCAGAMLQYTEPHASIDVRLLQAYRTSSEDRLSCARNLERVSILIALRTNDNIPYVGGGDGICTQEALDAGLSQPLAHALELTLRLLHVAARLQLRALRSPIQHINAPTAFLILALSFLQVLTLYTEESTAIAAVHTIVRAHLPWNMLLEYALADVFGTSKMTAQEIVAAGSVQLPEDWTLRGVSWNAWSPLDKHRTGSADTSTAKANAESSSVTPLSSELTDKPHDPFLFTTETHMFADMAAISRYHYSFQSASYLTAFVQDPSLQRLFGARHARLIMVLAMLRGQLAPTETYQESCPMDVQH</sequence>
<evidence type="ECO:0000256" key="1">
    <source>
        <dbReference type="SAM" id="MobiDB-lite"/>
    </source>
</evidence>
<evidence type="ECO:0008006" key="4">
    <source>
        <dbReference type="Google" id="ProtNLM"/>
    </source>
</evidence>
<accession>A0A2N1J6W4</accession>
<feature type="compositionally biased region" description="Polar residues" evidence="1">
    <location>
        <begin position="14"/>
        <end position="28"/>
    </location>
</feature>
<dbReference type="OrthoDB" id="2017974at2759"/>
<organism evidence="2 3">
    <name type="scientific">Malassezia vespertilionis</name>
    <dbReference type="NCBI Taxonomy" id="2020962"/>
    <lineage>
        <taxon>Eukaryota</taxon>
        <taxon>Fungi</taxon>
        <taxon>Dikarya</taxon>
        <taxon>Basidiomycota</taxon>
        <taxon>Ustilaginomycotina</taxon>
        <taxon>Malasseziomycetes</taxon>
        <taxon>Malasseziales</taxon>
        <taxon>Malasseziaceae</taxon>
        <taxon>Malassezia</taxon>
    </lineage>
</organism>
<feature type="region of interest" description="Disordered" evidence="1">
    <location>
        <begin position="579"/>
        <end position="605"/>
    </location>
</feature>
<gene>
    <name evidence="2" type="ORF">MVES_003805</name>
</gene>
<feature type="region of interest" description="Disordered" evidence="1">
    <location>
        <begin position="1"/>
        <end position="28"/>
    </location>
</feature>
<dbReference type="AlphaFoldDB" id="A0A2N1J6W4"/>
<dbReference type="EMBL" id="KZ454997">
    <property type="protein sequence ID" value="PKI82291.1"/>
    <property type="molecule type" value="Genomic_DNA"/>
</dbReference>
<reference evidence="2 3" key="1">
    <citation type="submission" date="2017-10" db="EMBL/GenBank/DDBJ databases">
        <title>A novel species of cold-tolerant Malassezia isolated from bats.</title>
        <authorList>
            <person name="Lorch J.M."/>
            <person name="Palmer J.M."/>
            <person name="Vanderwolf K.J."/>
            <person name="Schmidt K.Z."/>
            <person name="Verant M.L."/>
            <person name="Weller T.J."/>
            <person name="Blehert D.S."/>
        </authorList>
    </citation>
    <scope>NUCLEOTIDE SEQUENCE [LARGE SCALE GENOMIC DNA]</scope>
    <source>
        <strain evidence="2 3">NWHC:44797-103</strain>
    </source>
</reference>
<evidence type="ECO:0000313" key="3">
    <source>
        <dbReference type="Proteomes" id="UP000232875"/>
    </source>
</evidence>
<feature type="compositionally biased region" description="Polar residues" evidence="1">
    <location>
        <begin position="583"/>
        <end position="604"/>
    </location>
</feature>
<dbReference type="STRING" id="2020962.A0A2N1J6W4"/>
<name>A0A2N1J6W4_9BASI</name>